<dbReference type="AlphaFoldDB" id="A0A7U2HXF8"/>
<reference evidence="3" key="1">
    <citation type="journal article" date="2021" name="BMC Genomics">
        <title>Chromosome-level genome assembly and manually-curated proteome of model necrotroph Parastagonospora nodorum Sn15 reveals a genome-wide trove of candidate effector homologs, and redundancy of virulence-related functions within an accessory chromosome.</title>
        <authorList>
            <person name="Bertazzoni S."/>
            <person name="Jones D.A.B."/>
            <person name="Phan H.T."/>
            <person name="Tan K.-C."/>
            <person name="Hane J.K."/>
        </authorList>
    </citation>
    <scope>NUCLEOTIDE SEQUENCE [LARGE SCALE GENOMIC DNA]</scope>
    <source>
        <strain evidence="3">SN15 / ATCC MYA-4574 / FGSC 10173)</strain>
    </source>
</reference>
<gene>
    <name evidence="2" type="ORF">JI435_155620</name>
</gene>
<name>A0A7U2HXF8_PHANO</name>
<dbReference type="VEuPathDB" id="FungiDB:JI435_155620"/>
<dbReference type="PANTHER" id="PTHR46310">
    <property type="entry name" value="AMIDASE 1"/>
    <property type="match status" value="1"/>
</dbReference>
<dbReference type="Proteomes" id="UP000663193">
    <property type="component" value="Chromosome 4"/>
</dbReference>
<dbReference type="PANTHER" id="PTHR46310:SF7">
    <property type="entry name" value="AMIDASE 1"/>
    <property type="match status" value="1"/>
</dbReference>
<feature type="non-terminal residue" evidence="2">
    <location>
        <position position="1"/>
    </location>
</feature>
<dbReference type="OrthoDB" id="5423360at2759"/>
<evidence type="ECO:0000313" key="2">
    <source>
        <dbReference type="EMBL" id="QRC93944.1"/>
    </source>
</evidence>
<accession>A0A7U2HXF8</accession>
<dbReference type="Pfam" id="PF01425">
    <property type="entry name" value="Amidase"/>
    <property type="match status" value="1"/>
</dbReference>
<feature type="domain" description="Amidase" evidence="1">
    <location>
        <begin position="66"/>
        <end position="227"/>
    </location>
</feature>
<dbReference type="Gene3D" id="3.90.1300.10">
    <property type="entry name" value="Amidase signature (AS) domain"/>
    <property type="match status" value="1"/>
</dbReference>
<keyword evidence="3" id="KW-1185">Reference proteome</keyword>
<dbReference type="EMBL" id="CP069026">
    <property type="protein sequence ID" value="QRC93944.1"/>
    <property type="molecule type" value="Genomic_DNA"/>
</dbReference>
<organism evidence="2 3">
    <name type="scientific">Phaeosphaeria nodorum (strain SN15 / ATCC MYA-4574 / FGSC 10173)</name>
    <name type="common">Glume blotch fungus</name>
    <name type="synonym">Parastagonospora nodorum</name>
    <dbReference type="NCBI Taxonomy" id="321614"/>
    <lineage>
        <taxon>Eukaryota</taxon>
        <taxon>Fungi</taxon>
        <taxon>Dikarya</taxon>
        <taxon>Ascomycota</taxon>
        <taxon>Pezizomycotina</taxon>
        <taxon>Dothideomycetes</taxon>
        <taxon>Pleosporomycetidae</taxon>
        <taxon>Pleosporales</taxon>
        <taxon>Pleosporineae</taxon>
        <taxon>Phaeosphaeriaceae</taxon>
        <taxon>Parastagonospora</taxon>
    </lineage>
</organism>
<dbReference type="SUPFAM" id="SSF75304">
    <property type="entry name" value="Amidase signature (AS) enzymes"/>
    <property type="match status" value="1"/>
</dbReference>
<protein>
    <recommendedName>
        <fullName evidence="1">Amidase domain-containing protein</fullName>
    </recommendedName>
</protein>
<dbReference type="InterPro" id="IPR023631">
    <property type="entry name" value="Amidase_dom"/>
</dbReference>
<evidence type="ECO:0000259" key="1">
    <source>
        <dbReference type="Pfam" id="PF01425"/>
    </source>
</evidence>
<dbReference type="InterPro" id="IPR036928">
    <property type="entry name" value="AS_sf"/>
</dbReference>
<sequence>TLAPAPYMVDRKMTWQPWRINADKHDTMVTSFRLKSTFDRQPRQIQFGRAGHTVYAVDPPRCYFQKSLEKPLNGVRIVVKDIFDIAGTKTTLCNKAWRDLYSVSSEHAPTIRSLLENDAITTAKTKPNAMTIREETMECVEYLAPFNPRGDDYQTSSGSSSESCAALVAYDWLDFAIGSDTNGSCRKLAHWNGVFAIRPTHGILSINGVSSSFPMFDVLAFFRRDLAAFPNLEKAWYGNSLTAQEPKGYLPTDSVEQSEVIKSFIRDLEAALGTKRTETSLAKEWISLDPLVWEKMIVAEYLKENRISNSPGSATDKQISSTNLPLSTKLCGGDGISQRKWQTSKEAS</sequence>
<proteinExistence type="predicted"/>
<evidence type="ECO:0000313" key="3">
    <source>
        <dbReference type="Proteomes" id="UP000663193"/>
    </source>
</evidence>